<dbReference type="Gene3D" id="3.40.50.2000">
    <property type="entry name" value="Glycogen Phosphorylase B"/>
    <property type="match status" value="1"/>
</dbReference>
<gene>
    <name evidence="1" type="ORF">VRU48_08505</name>
</gene>
<reference evidence="1 2" key="1">
    <citation type="submission" date="2024-01" db="EMBL/GenBank/DDBJ databases">
        <title>Pedobacter sp. nov., isolated from fresh soil.</title>
        <authorList>
            <person name="Le N.T.T."/>
        </authorList>
    </citation>
    <scope>NUCLEOTIDE SEQUENCE [LARGE SCALE GENOMIC DNA]</scope>
    <source>
        <strain evidence="1 2">KR3-3</strain>
    </source>
</reference>
<evidence type="ECO:0000313" key="2">
    <source>
        <dbReference type="Proteomes" id="UP001336835"/>
    </source>
</evidence>
<dbReference type="EMBL" id="JAZDQT010000001">
    <property type="protein sequence ID" value="MEE1945146.1"/>
    <property type="molecule type" value="Genomic_DNA"/>
</dbReference>
<organism evidence="1 2">
    <name type="scientific">Pedobacter albus</name>
    <dbReference type="NCBI Taxonomy" id="3113905"/>
    <lineage>
        <taxon>Bacteria</taxon>
        <taxon>Pseudomonadati</taxon>
        <taxon>Bacteroidota</taxon>
        <taxon>Sphingobacteriia</taxon>
        <taxon>Sphingobacteriales</taxon>
        <taxon>Sphingobacteriaceae</taxon>
        <taxon>Pedobacter</taxon>
    </lineage>
</organism>
<proteinExistence type="predicted"/>
<comment type="caution">
    <text evidence="1">The sequence shown here is derived from an EMBL/GenBank/DDBJ whole genome shotgun (WGS) entry which is preliminary data.</text>
</comment>
<dbReference type="RefSeq" id="WP_330107495.1">
    <property type="nucleotide sequence ID" value="NZ_JAZDQT010000001.1"/>
</dbReference>
<keyword evidence="2" id="KW-1185">Reference proteome</keyword>
<accession>A0ABU7I775</accession>
<protein>
    <submittedName>
        <fullName evidence="1">Glycosyltransferase family 1 protein</fullName>
    </submittedName>
</protein>
<dbReference type="SUPFAM" id="SSF53756">
    <property type="entry name" value="UDP-Glycosyltransferase/glycogen phosphorylase"/>
    <property type="match status" value="1"/>
</dbReference>
<evidence type="ECO:0000313" key="1">
    <source>
        <dbReference type="EMBL" id="MEE1945146.1"/>
    </source>
</evidence>
<name>A0ABU7I775_9SPHI</name>
<dbReference type="Proteomes" id="UP001336835">
    <property type="component" value="Unassembled WGS sequence"/>
</dbReference>
<sequence>MQERLLLYFKKPKLTDRWIYGDRYLRRFIKFLSGKKKIGSLERVFLNLCKGLELLGIPYHKNLPFSQIRSNDRIIALGMGPQVLAGYNQPNKIIAGIGLMTHPSNWPTLFKDYPIATYLQHSEWSAAIYNRWYGPNSSKIWPVGIDTAYWQPQNTAAQKTILVYVKFLWDRELNEENLLKPILKFLTQNKIDHRLITYGNYILEEYKEQLTNSKAMIFLCEHESQGLAYQEAMAMDVPIFAWNQGLWLDKNLPAWGETEPVAASAVPYFDETCGDTFKNIEEFERKFPAFYTNVEAHAFQPRKYILDHLTLEKSTARMLEIIKEVYQ</sequence>